<dbReference type="Pfam" id="PF13007">
    <property type="entry name" value="LZ_Tnp_IS66"/>
    <property type="match status" value="1"/>
</dbReference>
<evidence type="ECO:0000259" key="3">
    <source>
        <dbReference type="Pfam" id="PF03050"/>
    </source>
</evidence>
<sequence length="604" mass="67302">MKALVWDGSGCWVLSKQLEHGRFRVFDRVTETPSHFELSSTDLALLLDGIDLRGARRRLGHGTIHARSCSEPGAPYLRAVVDATQEENAIDGADLVELTRRQSEQIDSLSRENKLLREQLEVLKRGLFGRGSERLEPGQLRLFADGEASTASTAETSEVTTHTRRAKKPGHGRSAFPEHLEREVIAVDLPESERTRPDCGELMQSIGFDVCEPGHIVPAKLVVKRYERAKYACAAGHTAKTAPLPHSVIEKGKYEPLAYAHVATAKYVDHQPLNRIEGIFKRHGVPLARQTMWDLMVRLDELVAQPVLERMREELRAEEVLQSDETPVTLKCEGARGTKQGWVWLWRSVKGAGAEKVPLDFKESRGRAGPLDFLKGISPVLVRDGYSGYSAAVEAGGLVRAGCWSHGRRGVKEALDAGSGAAAPLLVKIGRLFRIERAVARRVERDGLERVAVLALRGEVRARLSTRVLERVYAEASRLEQDRSTLPKSRQGKAVACLFNQRRELSVFARDPRVPLHNNDAERDLRHLAVGRKNWLVFGAKRGSEVGCRLFSLVLSAKAAGVDVERYLEDLPYRIDDPNACGVEKMTPWAWAEERRREAADRSS</sequence>
<dbReference type="NCBIfam" id="NF033517">
    <property type="entry name" value="transpos_IS66"/>
    <property type="match status" value="1"/>
</dbReference>
<feature type="compositionally biased region" description="Basic residues" evidence="2">
    <location>
        <begin position="162"/>
        <end position="171"/>
    </location>
</feature>
<keyword evidence="1" id="KW-0175">Coiled coil</keyword>
<proteinExistence type="predicted"/>
<accession>A0A518D5A1</accession>
<dbReference type="PANTHER" id="PTHR33678">
    <property type="entry name" value="BLL1576 PROTEIN"/>
    <property type="match status" value="1"/>
</dbReference>
<dbReference type="Pfam" id="PF05717">
    <property type="entry name" value="TnpB_IS66"/>
    <property type="match status" value="1"/>
</dbReference>
<keyword evidence="7" id="KW-1185">Reference proteome</keyword>
<organism evidence="6 7">
    <name type="scientific">Rohdeia mirabilis</name>
    <dbReference type="NCBI Taxonomy" id="2528008"/>
    <lineage>
        <taxon>Bacteria</taxon>
        <taxon>Pseudomonadati</taxon>
        <taxon>Planctomycetota</taxon>
        <taxon>Planctomycetia</taxon>
        <taxon>Planctomycetia incertae sedis</taxon>
        <taxon>Rohdeia</taxon>
    </lineage>
</organism>
<dbReference type="InterPro" id="IPR024463">
    <property type="entry name" value="Transposase_TnpC_homeodom"/>
</dbReference>
<feature type="domain" description="Transposase IS66 central" evidence="3">
    <location>
        <begin position="253"/>
        <end position="545"/>
    </location>
</feature>
<evidence type="ECO:0000313" key="7">
    <source>
        <dbReference type="Proteomes" id="UP000319342"/>
    </source>
</evidence>
<gene>
    <name evidence="6" type="ORF">Pla163_37940</name>
</gene>
<dbReference type="Pfam" id="PF13005">
    <property type="entry name" value="zf-IS66"/>
    <property type="match status" value="1"/>
</dbReference>
<evidence type="ECO:0000256" key="1">
    <source>
        <dbReference type="SAM" id="Coils"/>
    </source>
</evidence>
<dbReference type="Proteomes" id="UP000319342">
    <property type="component" value="Chromosome"/>
</dbReference>
<dbReference type="InterPro" id="IPR008878">
    <property type="entry name" value="Transposase_IS66_Orf2"/>
</dbReference>
<dbReference type="InterPro" id="IPR024474">
    <property type="entry name" value="Znf_dom_IS66"/>
</dbReference>
<dbReference type="PANTHER" id="PTHR33678:SF1">
    <property type="entry name" value="BLL1576 PROTEIN"/>
    <property type="match status" value="1"/>
</dbReference>
<feature type="region of interest" description="Disordered" evidence="2">
    <location>
        <begin position="146"/>
        <end position="177"/>
    </location>
</feature>
<dbReference type="AlphaFoldDB" id="A0A518D5A1"/>
<dbReference type="EMBL" id="CP036290">
    <property type="protein sequence ID" value="QDU86643.1"/>
    <property type="molecule type" value="Genomic_DNA"/>
</dbReference>
<feature type="domain" description="Transposase IS66 zinc-finger binding" evidence="4">
    <location>
        <begin position="197"/>
        <end position="234"/>
    </location>
</feature>
<dbReference type="Pfam" id="PF03050">
    <property type="entry name" value="DDE_Tnp_IS66"/>
    <property type="match status" value="1"/>
</dbReference>
<feature type="coiled-coil region" evidence="1">
    <location>
        <begin position="99"/>
        <end position="126"/>
    </location>
</feature>
<name>A0A518D5A1_9BACT</name>
<evidence type="ECO:0000259" key="4">
    <source>
        <dbReference type="Pfam" id="PF13005"/>
    </source>
</evidence>
<feature type="domain" description="Transposase TnpC homeodomain" evidence="5">
    <location>
        <begin position="116"/>
        <end position="185"/>
    </location>
</feature>
<feature type="compositionally biased region" description="Low complexity" evidence="2">
    <location>
        <begin position="147"/>
        <end position="160"/>
    </location>
</feature>
<dbReference type="InterPro" id="IPR004291">
    <property type="entry name" value="Transposase_IS66_central"/>
</dbReference>
<evidence type="ECO:0000313" key="6">
    <source>
        <dbReference type="EMBL" id="QDU86643.1"/>
    </source>
</evidence>
<evidence type="ECO:0000259" key="5">
    <source>
        <dbReference type="Pfam" id="PF13007"/>
    </source>
</evidence>
<evidence type="ECO:0000256" key="2">
    <source>
        <dbReference type="SAM" id="MobiDB-lite"/>
    </source>
</evidence>
<reference evidence="6 7" key="1">
    <citation type="submission" date="2019-02" db="EMBL/GenBank/DDBJ databases">
        <title>Deep-cultivation of Planctomycetes and their phenomic and genomic characterization uncovers novel biology.</title>
        <authorList>
            <person name="Wiegand S."/>
            <person name="Jogler M."/>
            <person name="Boedeker C."/>
            <person name="Pinto D."/>
            <person name="Vollmers J."/>
            <person name="Rivas-Marin E."/>
            <person name="Kohn T."/>
            <person name="Peeters S.H."/>
            <person name="Heuer A."/>
            <person name="Rast P."/>
            <person name="Oberbeckmann S."/>
            <person name="Bunk B."/>
            <person name="Jeske O."/>
            <person name="Meyerdierks A."/>
            <person name="Storesund J.E."/>
            <person name="Kallscheuer N."/>
            <person name="Luecker S."/>
            <person name="Lage O.M."/>
            <person name="Pohl T."/>
            <person name="Merkel B.J."/>
            <person name="Hornburger P."/>
            <person name="Mueller R.-W."/>
            <person name="Bruemmer F."/>
            <person name="Labrenz M."/>
            <person name="Spormann A.M."/>
            <person name="Op den Camp H."/>
            <person name="Overmann J."/>
            <person name="Amann R."/>
            <person name="Jetten M.S.M."/>
            <person name="Mascher T."/>
            <person name="Medema M.H."/>
            <person name="Devos D.P."/>
            <person name="Kaster A.-K."/>
            <person name="Ovreas L."/>
            <person name="Rohde M."/>
            <person name="Galperin M.Y."/>
            <person name="Jogler C."/>
        </authorList>
    </citation>
    <scope>NUCLEOTIDE SEQUENCE [LARGE SCALE GENOMIC DNA]</scope>
    <source>
        <strain evidence="6 7">Pla163</strain>
    </source>
</reference>
<protein>
    <submittedName>
        <fullName evidence="6">Transposase IS66 family protein</fullName>
    </submittedName>
</protein>
<dbReference type="InterPro" id="IPR052344">
    <property type="entry name" value="Transposase-related"/>
</dbReference>
<dbReference type="RefSeq" id="WP_145192239.1">
    <property type="nucleotide sequence ID" value="NZ_CP036290.1"/>
</dbReference>
<dbReference type="OrthoDB" id="227350at2"/>